<gene>
    <name evidence="2" type="ORF">FA09DRAFT_331408</name>
</gene>
<feature type="region of interest" description="Disordered" evidence="1">
    <location>
        <begin position="409"/>
        <end position="461"/>
    </location>
</feature>
<protein>
    <submittedName>
        <fullName evidence="2">Uncharacterized protein</fullName>
    </submittedName>
</protein>
<dbReference type="RefSeq" id="XP_025596430.1">
    <property type="nucleotide sequence ID" value="XM_025743012.1"/>
</dbReference>
<keyword evidence="3" id="KW-1185">Reference proteome</keyword>
<dbReference type="EMBL" id="KZ819300">
    <property type="protein sequence ID" value="PWN96151.1"/>
    <property type="molecule type" value="Genomic_DNA"/>
</dbReference>
<evidence type="ECO:0000256" key="1">
    <source>
        <dbReference type="SAM" id="MobiDB-lite"/>
    </source>
</evidence>
<dbReference type="AlphaFoldDB" id="A0A316Z3M1"/>
<reference evidence="2 3" key="1">
    <citation type="journal article" date="2018" name="Mol. Biol. Evol.">
        <title>Broad Genomic Sampling Reveals a Smut Pathogenic Ancestry of the Fungal Clade Ustilaginomycotina.</title>
        <authorList>
            <person name="Kijpornyongpan T."/>
            <person name="Mondo S.J."/>
            <person name="Barry K."/>
            <person name="Sandor L."/>
            <person name="Lee J."/>
            <person name="Lipzen A."/>
            <person name="Pangilinan J."/>
            <person name="LaButti K."/>
            <person name="Hainaut M."/>
            <person name="Henrissat B."/>
            <person name="Grigoriev I.V."/>
            <person name="Spatafora J.W."/>
            <person name="Aime M.C."/>
        </authorList>
    </citation>
    <scope>NUCLEOTIDE SEQUENCE [LARGE SCALE GENOMIC DNA]</scope>
    <source>
        <strain evidence="2 3">MCA 4186</strain>
    </source>
</reference>
<evidence type="ECO:0000313" key="3">
    <source>
        <dbReference type="Proteomes" id="UP000245946"/>
    </source>
</evidence>
<dbReference type="Proteomes" id="UP000245946">
    <property type="component" value="Unassembled WGS sequence"/>
</dbReference>
<sequence length="486" mass="52937">MPTRPGCSRCMSALMTPDSPHALATGCTRSCPIATRCWRRQLQAGPWATLRCCPWRTCSASSPATAARTVLQEQVGPLKPYALRRRPAELDLARLTVEFNRDSNHASSPLSLAQRDLATLSLAAMARQASSTSMHETSSTWTVTITEDQLRKFGGATGSRFPLPAIVYPVRAPQDRKARGDLRQSLWDFFEEREAMGARVLRLPGEERNDGHWSGRACSLSGADLDSCDASHFVPQKVGPAIFANAMTALRDAPQNVEGAEHLERNEMPLLDSRHLSALTLGGAPVSPDCISAAVNGLFLRMDLHRHLDMHTIVFTSSLRCAHITRPRARAQQGEPIGRDRAILEPISGKETVHHTQIAAIHLASLGAMSALYLSSHLCKDFADQGAKRAASHLGLSSRAAKVVRFDDATSSAGEGDGPTDVGQSQDGMGVVDESGGEDSEEFLSEEERWQKALRQRQAEEEQDGLGAYRFALFMVAAHQKLKTAR</sequence>
<feature type="compositionally biased region" description="Acidic residues" evidence="1">
    <location>
        <begin position="435"/>
        <end position="445"/>
    </location>
</feature>
<evidence type="ECO:0000313" key="2">
    <source>
        <dbReference type="EMBL" id="PWN96151.1"/>
    </source>
</evidence>
<proteinExistence type="predicted"/>
<organism evidence="2 3">
    <name type="scientific">Tilletiopsis washingtonensis</name>
    <dbReference type="NCBI Taxonomy" id="58919"/>
    <lineage>
        <taxon>Eukaryota</taxon>
        <taxon>Fungi</taxon>
        <taxon>Dikarya</taxon>
        <taxon>Basidiomycota</taxon>
        <taxon>Ustilaginomycotina</taxon>
        <taxon>Exobasidiomycetes</taxon>
        <taxon>Entylomatales</taxon>
        <taxon>Entylomatales incertae sedis</taxon>
        <taxon>Tilletiopsis</taxon>
    </lineage>
</organism>
<dbReference type="GeneID" id="37270556"/>
<accession>A0A316Z3M1</accession>
<name>A0A316Z3M1_9BASI</name>